<protein>
    <submittedName>
        <fullName evidence="3">Pre protein translocase subunit Sec66-domain-containing protein</fullName>
    </submittedName>
</protein>
<gene>
    <name evidence="3" type="ORF">BDP27DRAFT_1221721</name>
</gene>
<dbReference type="GO" id="GO:0031207">
    <property type="term" value="C:Sec62/Sec63 complex"/>
    <property type="evidence" value="ECO:0007669"/>
    <property type="project" value="InterPro"/>
</dbReference>
<feature type="region of interest" description="Disordered" evidence="1">
    <location>
        <begin position="177"/>
        <end position="242"/>
    </location>
</feature>
<dbReference type="Proteomes" id="UP000772434">
    <property type="component" value="Unassembled WGS sequence"/>
</dbReference>
<keyword evidence="2" id="KW-0812">Transmembrane</keyword>
<dbReference type="OrthoDB" id="73168at2759"/>
<proteinExistence type="predicted"/>
<organism evidence="3 4">
    <name type="scientific">Rhodocollybia butyracea</name>
    <dbReference type="NCBI Taxonomy" id="206335"/>
    <lineage>
        <taxon>Eukaryota</taxon>
        <taxon>Fungi</taxon>
        <taxon>Dikarya</taxon>
        <taxon>Basidiomycota</taxon>
        <taxon>Agaricomycotina</taxon>
        <taxon>Agaricomycetes</taxon>
        <taxon>Agaricomycetidae</taxon>
        <taxon>Agaricales</taxon>
        <taxon>Marasmiineae</taxon>
        <taxon>Omphalotaceae</taxon>
        <taxon>Rhodocollybia</taxon>
    </lineage>
</organism>
<dbReference type="PANTHER" id="PTHR28229:SF1">
    <property type="entry name" value="TRANSLOCATION PROTEIN SEC66"/>
    <property type="match status" value="1"/>
</dbReference>
<keyword evidence="2" id="KW-1133">Transmembrane helix</keyword>
<feature type="transmembrane region" description="Helical" evidence="2">
    <location>
        <begin position="6"/>
        <end position="23"/>
    </location>
</feature>
<keyword evidence="4" id="KW-1185">Reference proteome</keyword>
<dbReference type="AlphaFoldDB" id="A0A9P5PTW1"/>
<dbReference type="InterPro" id="IPR018624">
    <property type="entry name" value="Sec66"/>
</dbReference>
<evidence type="ECO:0000256" key="2">
    <source>
        <dbReference type="SAM" id="Phobius"/>
    </source>
</evidence>
<evidence type="ECO:0000256" key="1">
    <source>
        <dbReference type="SAM" id="MobiDB-lite"/>
    </source>
</evidence>
<reference evidence="3" key="1">
    <citation type="submission" date="2020-11" db="EMBL/GenBank/DDBJ databases">
        <authorList>
            <consortium name="DOE Joint Genome Institute"/>
            <person name="Ahrendt S."/>
            <person name="Riley R."/>
            <person name="Andreopoulos W."/>
            <person name="Labutti K."/>
            <person name="Pangilinan J."/>
            <person name="Ruiz-Duenas F.J."/>
            <person name="Barrasa J.M."/>
            <person name="Sanchez-Garcia M."/>
            <person name="Camarero S."/>
            <person name="Miyauchi S."/>
            <person name="Serrano A."/>
            <person name="Linde D."/>
            <person name="Babiker R."/>
            <person name="Drula E."/>
            <person name="Ayuso-Fernandez I."/>
            <person name="Pacheco R."/>
            <person name="Padilla G."/>
            <person name="Ferreira P."/>
            <person name="Barriuso J."/>
            <person name="Kellner H."/>
            <person name="Castanera R."/>
            <person name="Alfaro M."/>
            <person name="Ramirez L."/>
            <person name="Pisabarro A.G."/>
            <person name="Kuo A."/>
            <person name="Tritt A."/>
            <person name="Lipzen A."/>
            <person name="He G."/>
            <person name="Yan M."/>
            <person name="Ng V."/>
            <person name="Cullen D."/>
            <person name="Martin F."/>
            <person name="Rosso M.-N."/>
            <person name="Henrissat B."/>
            <person name="Hibbett D."/>
            <person name="Martinez A.T."/>
            <person name="Grigoriev I.V."/>
        </authorList>
    </citation>
    <scope>NUCLEOTIDE SEQUENCE</scope>
    <source>
        <strain evidence="3">AH 40177</strain>
    </source>
</reference>
<comment type="caution">
    <text evidence="3">The sequence shown here is derived from an EMBL/GenBank/DDBJ whole genome shotgun (WGS) entry which is preliminary data.</text>
</comment>
<dbReference type="PANTHER" id="PTHR28229">
    <property type="entry name" value="TRANSLOCATION PROTEIN SEC66"/>
    <property type="match status" value="1"/>
</dbReference>
<evidence type="ECO:0000313" key="4">
    <source>
        <dbReference type="Proteomes" id="UP000772434"/>
    </source>
</evidence>
<evidence type="ECO:0000313" key="3">
    <source>
        <dbReference type="EMBL" id="KAF9069923.1"/>
    </source>
</evidence>
<name>A0A9P5PTW1_9AGAR</name>
<sequence>MASVLVPVAYIIIVFGSLFIFSYHSRKRAASRIPEPYFPSHPERNTYVTLLQKTDPPTPEVILKSALVRRAIADVLRVIRIREDKPALQNLLQKGSVGDDLWNSLLAAEKEMEAEIVEVIAEANSFVDGWGPVIFQTANEMIANEKMRAVFEHTVEKKAELEIRYGRKAQNTATMAPITVTMTPSNSSSAPVPRVPTTTASTQPTNGVTSTSDEVSSDPESSQPGTPSKSVCSVIPSPLTEH</sequence>
<accession>A0A9P5PTW1</accession>
<dbReference type="EMBL" id="JADNRY010000046">
    <property type="protein sequence ID" value="KAF9069923.1"/>
    <property type="molecule type" value="Genomic_DNA"/>
</dbReference>
<keyword evidence="2" id="KW-0472">Membrane</keyword>
<dbReference type="Pfam" id="PF09802">
    <property type="entry name" value="Sec66"/>
    <property type="match status" value="1"/>
</dbReference>
<dbReference type="GO" id="GO:0031204">
    <property type="term" value="P:post-translational protein targeting to membrane, translocation"/>
    <property type="evidence" value="ECO:0007669"/>
    <property type="project" value="InterPro"/>
</dbReference>
<feature type="compositionally biased region" description="Polar residues" evidence="1">
    <location>
        <begin position="177"/>
        <end position="231"/>
    </location>
</feature>